<reference evidence="8" key="2">
    <citation type="submission" date="2025-09" db="UniProtKB">
        <authorList>
            <consortium name="Ensembl"/>
        </authorList>
    </citation>
    <scope>IDENTIFICATION</scope>
</reference>
<name>A0A3Q4HXE6_NEOBR</name>
<dbReference type="Ensembl" id="ENSNBRT00000026564.1">
    <property type="protein sequence ID" value="ENSNBRP00000025883.1"/>
    <property type="gene ID" value="ENSNBRG00000019636.1"/>
</dbReference>
<organism evidence="8 9">
    <name type="scientific">Neolamprologus brichardi</name>
    <name type="common">Fairy cichlid</name>
    <name type="synonym">Lamprologus brichardi</name>
    <dbReference type="NCBI Taxonomy" id="32507"/>
    <lineage>
        <taxon>Eukaryota</taxon>
        <taxon>Metazoa</taxon>
        <taxon>Chordata</taxon>
        <taxon>Craniata</taxon>
        <taxon>Vertebrata</taxon>
        <taxon>Euteleostomi</taxon>
        <taxon>Actinopterygii</taxon>
        <taxon>Neopterygii</taxon>
        <taxon>Teleostei</taxon>
        <taxon>Neoteleostei</taxon>
        <taxon>Acanthomorphata</taxon>
        <taxon>Ovalentaria</taxon>
        <taxon>Cichlomorphae</taxon>
        <taxon>Cichliformes</taxon>
        <taxon>Cichlidae</taxon>
        <taxon>African cichlids</taxon>
        <taxon>Pseudocrenilabrinae</taxon>
        <taxon>Lamprologini</taxon>
        <taxon>Neolamprologus</taxon>
    </lineage>
</organism>
<dbReference type="InterPro" id="IPR019442">
    <property type="entry name" value="THADA/TRM732_DUF2428"/>
</dbReference>
<dbReference type="Pfam" id="PF25151">
    <property type="entry name" value="TPR_Trm732_C"/>
    <property type="match status" value="1"/>
</dbReference>
<evidence type="ECO:0000259" key="6">
    <source>
        <dbReference type="Pfam" id="PF10350"/>
    </source>
</evidence>
<protein>
    <recommendedName>
        <fullName evidence="4">tRNA (32-2'-O)-methyltransferase regulator THADA</fullName>
    </recommendedName>
</protein>
<evidence type="ECO:0000256" key="2">
    <source>
        <dbReference type="ARBA" id="ARBA00022694"/>
    </source>
</evidence>
<dbReference type="AlphaFoldDB" id="A0A3Q4HXE6"/>
<dbReference type="SUPFAM" id="SSF48371">
    <property type="entry name" value="ARM repeat"/>
    <property type="match status" value="1"/>
</dbReference>
<keyword evidence="9" id="KW-1185">Reference proteome</keyword>
<dbReference type="InterPro" id="IPR016024">
    <property type="entry name" value="ARM-type_fold"/>
</dbReference>
<dbReference type="GeneTree" id="ENSGT00390000015500"/>
<feature type="domain" description="DUF2428" evidence="6">
    <location>
        <begin position="54"/>
        <end position="327"/>
    </location>
</feature>
<evidence type="ECO:0000259" key="7">
    <source>
        <dbReference type="Pfam" id="PF25151"/>
    </source>
</evidence>
<dbReference type="GO" id="GO:0005829">
    <property type="term" value="C:cytosol"/>
    <property type="evidence" value="ECO:0007669"/>
    <property type="project" value="TreeGrafter"/>
</dbReference>
<evidence type="ECO:0000313" key="8">
    <source>
        <dbReference type="Ensembl" id="ENSNBRP00000025883.1"/>
    </source>
</evidence>
<evidence type="ECO:0000256" key="5">
    <source>
        <dbReference type="SAM" id="Coils"/>
    </source>
</evidence>
<proteinExistence type="inferred from homology"/>
<comment type="function">
    <text evidence="3">Together with methyltransferase FTSJ1, methylates the 2'-O-ribose of nucleotides at position 32 of the anticodon loop of substrate tRNAs.</text>
</comment>
<dbReference type="Bgee" id="ENSNBRG00000019636">
    <property type="expression patterns" value="Expressed in testis and 5 other cell types or tissues"/>
</dbReference>
<dbReference type="PANTHER" id="PTHR14387">
    <property type="entry name" value="THADA/DEATH RECEPTOR INTERACTING PROTEIN"/>
    <property type="match status" value="1"/>
</dbReference>
<evidence type="ECO:0000256" key="3">
    <source>
        <dbReference type="ARBA" id="ARBA00035625"/>
    </source>
</evidence>
<evidence type="ECO:0000313" key="9">
    <source>
        <dbReference type="Proteomes" id="UP000261580"/>
    </source>
</evidence>
<dbReference type="PANTHER" id="PTHR14387:SF7">
    <property type="entry name" value="THYROID ADENOMA-ASSOCIATED PROTEIN"/>
    <property type="match status" value="1"/>
</dbReference>
<comment type="similarity">
    <text evidence="1">Belongs to the THADA family.</text>
</comment>
<dbReference type="InterPro" id="IPR051954">
    <property type="entry name" value="tRNA_methyltransferase_THADA"/>
</dbReference>
<accession>A0A3Q4HXE6</accession>
<sequence>QFLLRCLQSEVSRAEASLLQAAASFPLYGRAHCITAVLQHLNTSLSQTEQWKFLVSELIAVCYRMSDVVSPVVQSSSPEGLIPMDNDSTSAGLQKILQEIQPRDTNDFFTSARELEGYRVTAQMVLVCCWRTMKEVAMLLGQLCQSLPLHYTNDNVCTHTGLITEQQVEGVGLYFRQQLLQSRHRGAFELAYVGFVRLTDMSGSEALQQLPARWLSEVLEEVKSSDPSSKLCATRRSAGIPFYIQALLSSEPKSSSCSLLKMTMRELIALAMPSADKTTDTSTVPQVHALNILRALYRDTRLGENIVPFVSEGMQAAVLGFTSPVWAVRNSSTLLFSTLITRIFGVKKGKDEHSKKNMTGREFFTRFPALYPFLLNQLEEAAATVEDSGQVKLHPSLFLLLLVLSRLYPSPMDGSSSPLGLAPFMPFIMCGHSAVYRTREMAARALVPFVLVTQIPSTVQTLLQELPLEPGPKLQQNRIHGTLLQRQKTLSVLTASELVTSCNSSATFGPGSTQYLLSLARVGLSAGVEFPELWDSPRLRTKLLDHLLQCPQYEVRELAVEGLLRKLEDEEEEERKRRPEWLDETTQSNLTSLALHETHPQCLAKVLQVLCVLSSSDELPWKDGARVLSLEEVLLHLLTLAQNSAHVELHCAALTLASQLGIRLVNSDPQWGALVCSCCSEERPAEVKLAAARVLVKCTSTLLTSPRLPLLSTTVSLWRSLFVLLQDEDQEVRDSASDFIFNVPARLLSTDDDFLFEKGDLNLWAEPIQWVKLLHRHLGSLILTFKDTQEPGSAGLDQVNQIHTLAQSKALSSQQALDSLPALPQFCCTIEHARLTLRQQRA</sequence>
<feature type="domain" description="tRNA (32-2'-O)-methyltransferase regulator THADA-like C-terminal TPR repeats region" evidence="7">
    <location>
        <begin position="329"/>
        <end position="487"/>
    </location>
</feature>
<dbReference type="Proteomes" id="UP000261580">
    <property type="component" value="Unassembled WGS sequence"/>
</dbReference>
<keyword evidence="2" id="KW-0819">tRNA processing</keyword>
<evidence type="ECO:0000256" key="4">
    <source>
        <dbReference type="ARBA" id="ARBA00035698"/>
    </source>
</evidence>
<dbReference type="Pfam" id="PF10350">
    <property type="entry name" value="DUF2428"/>
    <property type="match status" value="1"/>
</dbReference>
<reference evidence="8" key="1">
    <citation type="submission" date="2025-08" db="UniProtKB">
        <authorList>
            <consortium name="Ensembl"/>
        </authorList>
    </citation>
    <scope>IDENTIFICATION</scope>
</reference>
<feature type="coiled-coil region" evidence="5">
    <location>
        <begin position="553"/>
        <end position="584"/>
    </location>
</feature>
<evidence type="ECO:0000256" key="1">
    <source>
        <dbReference type="ARBA" id="ARBA00010409"/>
    </source>
</evidence>
<dbReference type="GO" id="GO:0030488">
    <property type="term" value="P:tRNA methylation"/>
    <property type="evidence" value="ECO:0007669"/>
    <property type="project" value="TreeGrafter"/>
</dbReference>
<keyword evidence="5" id="KW-0175">Coiled coil</keyword>
<dbReference type="InterPro" id="IPR056842">
    <property type="entry name" value="THADA-like_TPR_C"/>
</dbReference>